<comment type="caution">
    <text evidence="3">The sequence shown here is derived from an EMBL/GenBank/DDBJ whole genome shotgun (WGS) entry which is preliminary data.</text>
</comment>
<dbReference type="EMBL" id="QPJC01000007">
    <property type="protein sequence ID" value="RCW43148.1"/>
    <property type="molecule type" value="Genomic_DNA"/>
</dbReference>
<dbReference type="RefSeq" id="WP_114453375.1">
    <property type="nucleotide sequence ID" value="NZ_QPJC01000007.1"/>
</dbReference>
<accession>A0A368VNQ0</accession>
<gene>
    <name evidence="3" type="ORF">DFQ14_10735</name>
</gene>
<evidence type="ECO:0000313" key="3">
    <source>
        <dbReference type="EMBL" id="RCW43148.1"/>
    </source>
</evidence>
<proteinExistence type="inferred from homology"/>
<keyword evidence="3" id="KW-0255">Endonuclease</keyword>
<comment type="similarity">
    <text evidence="1">Belongs to the RelE toxin family.</text>
</comment>
<keyword evidence="3" id="KW-0378">Hydrolase</keyword>
<name>A0A368VNQ0_9ACTN</name>
<dbReference type="InterPro" id="IPR035093">
    <property type="entry name" value="RelE/ParE_toxin_dom_sf"/>
</dbReference>
<dbReference type="Pfam" id="PF05016">
    <property type="entry name" value="ParE_toxin"/>
    <property type="match status" value="1"/>
</dbReference>
<dbReference type="PANTHER" id="PTHR35601:SF1">
    <property type="entry name" value="TOXIN RELE"/>
    <property type="match status" value="1"/>
</dbReference>
<dbReference type="GO" id="GO:0004519">
    <property type="term" value="F:endonuclease activity"/>
    <property type="evidence" value="ECO:0007669"/>
    <property type="project" value="UniProtKB-KW"/>
</dbReference>
<evidence type="ECO:0000256" key="1">
    <source>
        <dbReference type="ARBA" id="ARBA00006226"/>
    </source>
</evidence>
<keyword evidence="4" id="KW-1185">Reference proteome</keyword>
<evidence type="ECO:0000313" key="4">
    <source>
        <dbReference type="Proteomes" id="UP000253495"/>
    </source>
</evidence>
<keyword evidence="2" id="KW-1277">Toxin-antitoxin system</keyword>
<dbReference type="SUPFAM" id="SSF143011">
    <property type="entry name" value="RelE-like"/>
    <property type="match status" value="1"/>
</dbReference>
<protein>
    <submittedName>
        <fullName evidence="3">mRNA-degrading endonuclease RelE of RelBE toxin-antitoxin system</fullName>
    </submittedName>
</protein>
<dbReference type="Gene3D" id="3.30.2310.20">
    <property type="entry name" value="RelE-like"/>
    <property type="match status" value="1"/>
</dbReference>
<evidence type="ECO:0000256" key="2">
    <source>
        <dbReference type="ARBA" id="ARBA00022649"/>
    </source>
</evidence>
<sequence length="92" mass="10541">MSHSGSYTISYTAAARRQMNRLPLDAAVAMHEHLTGPVADNPRRLGKRLDPPLERLRSTRRGEYRALYEIDDKEILVSVVTVAHRRDAYRSH</sequence>
<reference evidence="3 4" key="1">
    <citation type="submission" date="2018-07" db="EMBL/GenBank/DDBJ databases">
        <title>Genomic Encyclopedia of Type Strains, Phase III (KMG-III): the genomes of soil and plant-associated and newly described type strains.</title>
        <authorList>
            <person name="Whitman W."/>
        </authorList>
    </citation>
    <scope>NUCLEOTIDE SEQUENCE [LARGE SCALE GENOMIC DNA]</scope>
    <source>
        <strain evidence="3 4">CECT 8575</strain>
    </source>
</reference>
<dbReference type="PANTHER" id="PTHR35601">
    <property type="entry name" value="TOXIN RELE"/>
    <property type="match status" value="1"/>
</dbReference>
<dbReference type="AlphaFoldDB" id="A0A368VNQ0"/>
<dbReference type="Proteomes" id="UP000253495">
    <property type="component" value="Unassembled WGS sequence"/>
</dbReference>
<dbReference type="OrthoDB" id="5326046at2"/>
<organism evidence="3 4">
    <name type="scientific">Halopolyspora algeriensis</name>
    <dbReference type="NCBI Taxonomy" id="1500506"/>
    <lineage>
        <taxon>Bacteria</taxon>
        <taxon>Bacillati</taxon>
        <taxon>Actinomycetota</taxon>
        <taxon>Actinomycetes</taxon>
        <taxon>Actinomycetes incertae sedis</taxon>
        <taxon>Halopolyspora</taxon>
    </lineage>
</organism>
<keyword evidence="3" id="KW-0540">Nuclease</keyword>
<dbReference type="InterPro" id="IPR007712">
    <property type="entry name" value="RelE/ParE_toxin"/>
</dbReference>